<dbReference type="InterPro" id="IPR045087">
    <property type="entry name" value="Cu-oxidase_fam"/>
</dbReference>
<proteinExistence type="inferred from homology"/>
<name>A0A6A5WXA0_9PLEO</name>
<keyword evidence="4" id="KW-0732">Signal</keyword>
<dbReference type="Proteomes" id="UP000799779">
    <property type="component" value="Unassembled WGS sequence"/>
</dbReference>
<evidence type="ECO:0000256" key="2">
    <source>
        <dbReference type="ARBA" id="ARBA00023008"/>
    </source>
</evidence>
<evidence type="ECO:0000256" key="4">
    <source>
        <dbReference type="SAM" id="SignalP"/>
    </source>
</evidence>
<dbReference type="GO" id="GO:0005507">
    <property type="term" value="F:copper ion binding"/>
    <property type="evidence" value="ECO:0007669"/>
    <property type="project" value="InterPro"/>
</dbReference>
<evidence type="ECO:0000313" key="8">
    <source>
        <dbReference type="Proteomes" id="UP000799779"/>
    </source>
</evidence>
<organism evidence="7 8">
    <name type="scientific">Amniculicola lignicola CBS 123094</name>
    <dbReference type="NCBI Taxonomy" id="1392246"/>
    <lineage>
        <taxon>Eukaryota</taxon>
        <taxon>Fungi</taxon>
        <taxon>Dikarya</taxon>
        <taxon>Ascomycota</taxon>
        <taxon>Pezizomycotina</taxon>
        <taxon>Dothideomycetes</taxon>
        <taxon>Pleosporomycetidae</taxon>
        <taxon>Pleosporales</taxon>
        <taxon>Amniculicolaceae</taxon>
        <taxon>Amniculicola</taxon>
    </lineage>
</organism>
<dbReference type="SUPFAM" id="SSF49503">
    <property type="entry name" value="Cupredoxins"/>
    <property type="match status" value="3"/>
</dbReference>
<feature type="region of interest" description="Disordered" evidence="3">
    <location>
        <begin position="569"/>
        <end position="615"/>
    </location>
</feature>
<accession>A0A6A5WXA0</accession>
<dbReference type="InterPro" id="IPR011707">
    <property type="entry name" value="Cu-oxidase-like_N"/>
</dbReference>
<feature type="compositionally biased region" description="Basic residues" evidence="3">
    <location>
        <begin position="604"/>
        <end position="615"/>
    </location>
</feature>
<dbReference type="Pfam" id="PF07731">
    <property type="entry name" value="Cu-oxidase_2"/>
    <property type="match status" value="1"/>
</dbReference>
<evidence type="ECO:0000256" key="1">
    <source>
        <dbReference type="ARBA" id="ARBA00010609"/>
    </source>
</evidence>
<feature type="signal peptide" evidence="4">
    <location>
        <begin position="1"/>
        <end position="22"/>
    </location>
</feature>
<gene>
    <name evidence="7" type="ORF">P154DRAFT_318772</name>
</gene>
<evidence type="ECO:0000259" key="5">
    <source>
        <dbReference type="Pfam" id="PF07731"/>
    </source>
</evidence>
<dbReference type="CDD" id="cd13889">
    <property type="entry name" value="CuRO_3_BOD"/>
    <property type="match status" value="1"/>
</dbReference>
<feature type="chain" id="PRO_5025345400" description="Cupredoxin" evidence="4">
    <location>
        <begin position="23"/>
        <end position="615"/>
    </location>
</feature>
<reference evidence="7" key="1">
    <citation type="journal article" date="2020" name="Stud. Mycol.">
        <title>101 Dothideomycetes genomes: a test case for predicting lifestyles and emergence of pathogens.</title>
        <authorList>
            <person name="Haridas S."/>
            <person name="Albert R."/>
            <person name="Binder M."/>
            <person name="Bloem J."/>
            <person name="Labutti K."/>
            <person name="Salamov A."/>
            <person name="Andreopoulos B."/>
            <person name="Baker S."/>
            <person name="Barry K."/>
            <person name="Bills G."/>
            <person name="Bluhm B."/>
            <person name="Cannon C."/>
            <person name="Castanera R."/>
            <person name="Culley D."/>
            <person name="Daum C."/>
            <person name="Ezra D."/>
            <person name="Gonzalez J."/>
            <person name="Henrissat B."/>
            <person name="Kuo A."/>
            <person name="Liang C."/>
            <person name="Lipzen A."/>
            <person name="Lutzoni F."/>
            <person name="Magnuson J."/>
            <person name="Mondo S."/>
            <person name="Nolan M."/>
            <person name="Ohm R."/>
            <person name="Pangilinan J."/>
            <person name="Park H.-J."/>
            <person name="Ramirez L."/>
            <person name="Alfaro M."/>
            <person name="Sun H."/>
            <person name="Tritt A."/>
            <person name="Yoshinaga Y."/>
            <person name="Zwiers L.-H."/>
            <person name="Turgeon B."/>
            <person name="Goodwin S."/>
            <person name="Spatafora J."/>
            <person name="Crous P."/>
            <person name="Grigoriev I."/>
        </authorList>
    </citation>
    <scope>NUCLEOTIDE SEQUENCE</scope>
    <source>
        <strain evidence="7">CBS 123094</strain>
    </source>
</reference>
<evidence type="ECO:0000313" key="7">
    <source>
        <dbReference type="EMBL" id="KAF2005748.1"/>
    </source>
</evidence>
<dbReference type="PANTHER" id="PTHR48267:SF1">
    <property type="entry name" value="BILIRUBIN OXIDASE"/>
    <property type="match status" value="1"/>
</dbReference>
<protein>
    <recommendedName>
        <fullName evidence="9">Cupredoxin</fullName>
    </recommendedName>
</protein>
<dbReference type="InterPro" id="IPR011706">
    <property type="entry name" value="Cu-oxidase_C"/>
</dbReference>
<evidence type="ECO:0008006" key="9">
    <source>
        <dbReference type="Google" id="ProtNLM"/>
    </source>
</evidence>
<feature type="domain" description="Plastocyanin-like" evidence="6">
    <location>
        <begin position="83"/>
        <end position="192"/>
    </location>
</feature>
<feature type="domain" description="Plastocyanin-like" evidence="5">
    <location>
        <begin position="392"/>
        <end position="501"/>
    </location>
</feature>
<dbReference type="GO" id="GO:0016491">
    <property type="term" value="F:oxidoreductase activity"/>
    <property type="evidence" value="ECO:0007669"/>
    <property type="project" value="InterPro"/>
</dbReference>
<keyword evidence="8" id="KW-1185">Reference proteome</keyword>
<sequence length="615" mass="68221">MSLFRVWRNFCTATLLANISLADLTERQTPRPTGHWLSPEYKWIFEYPLPIASVKSPKQTFKAPSGADIDYYEVELKSHQKQIYPNLPPTDMTGYDGMSPGPMFIMQKGREAVIRFSNNGPSDMSVHVHGQYNRAPFDGWAADTADPGQYKDYYYPNAQNARTIWYHDHSEFTTGEHTYHGQSGFYILTDPEEQALGLPNGGHDITLSLDAKVYHANGSLNYDTNNNAGLWGDIIQVNWQPWPHHKVEPRKYRLRFLNGAVSRTFSISFTPDSRPNSKIDFHVIGSDGGLFSGPVRTNNLALSMGERYETIVDFSNYKGQNVTIYNSRGMGENADYAATDLVMRFVVGDTVTDNTNNGPVPSYLHNVPAIPANAVAEKNFAFDRVGDKWVINGVGWADIEHRILTKPKLGNVEIWTLTNGNGGGTHPVHIHLVDFQVLSRTGGRNTVLPYESAGLKDVVWLAGGETVRVVARYAPWAGLYMFHCHNLVHEDHDMLVSFNVSTLSQWGYSPNETIFIDPLTPEFRPKPIVGEDFTDAAIQKKLQWFYDSDAYKRGNLAAVYSGLDAGGGGGGGGGGSGSATATAQVRGKTRLISRTLGPQEVQRGRGKRQRGASHL</sequence>
<dbReference type="InterPro" id="IPR008972">
    <property type="entry name" value="Cupredoxin"/>
</dbReference>
<evidence type="ECO:0000259" key="6">
    <source>
        <dbReference type="Pfam" id="PF07732"/>
    </source>
</evidence>
<comment type="similarity">
    <text evidence="1">Belongs to the multicopper oxidase family.</text>
</comment>
<evidence type="ECO:0000256" key="3">
    <source>
        <dbReference type="SAM" id="MobiDB-lite"/>
    </source>
</evidence>
<dbReference type="AlphaFoldDB" id="A0A6A5WXA0"/>
<dbReference type="EMBL" id="ML977562">
    <property type="protein sequence ID" value="KAF2005748.1"/>
    <property type="molecule type" value="Genomic_DNA"/>
</dbReference>
<keyword evidence="2" id="KW-0186">Copper</keyword>
<dbReference type="Gene3D" id="2.60.40.420">
    <property type="entry name" value="Cupredoxins - blue copper proteins"/>
    <property type="match status" value="3"/>
</dbReference>
<dbReference type="OrthoDB" id="262547at2759"/>
<dbReference type="PANTHER" id="PTHR48267">
    <property type="entry name" value="CUPREDOXIN SUPERFAMILY PROTEIN"/>
    <property type="match status" value="1"/>
</dbReference>
<dbReference type="Pfam" id="PF07732">
    <property type="entry name" value="Cu-oxidase_3"/>
    <property type="match status" value="1"/>
</dbReference>